<proteinExistence type="predicted"/>
<accession>A0ABQ2L1M2</accession>
<keyword evidence="2" id="KW-1185">Reference proteome</keyword>
<dbReference type="EMBL" id="BMNE01000010">
    <property type="protein sequence ID" value="GGN97185.1"/>
    <property type="molecule type" value="Genomic_DNA"/>
</dbReference>
<evidence type="ECO:0000313" key="2">
    <source>
        <dbReference type="Proteomes" id="UP000658127"/>
    </source>
</evidence>
<organism evidence="1 2">
    <name type="scientific">Nocardia rhizosphaerihabitans</name>
    <dbReference type="NCBI Taxonomy" id="1691570"/>
    <lineage>
        <taxon>Bacteria</taxon>
        <taxon>Bacillati</taxon>
        <taxon>Actinomycetota</taxon>
        <taxon>Actinomycetes</taxon>
        <taxon>Mycobacteriales</taxon>
        <taxon>Nocardiaceae</taxon>
        <taxon>Nocardia</taxon>
    </lineage>
</organism>
<evidence type="ECO:0000313" key="1">
    <source>
        <dbReference type="EMBL" id="GGN97185.1"/>
    </source>
</evidence>
<dbReference type="SUPFAM" id="SSF53335">
    <property type="entry name" value="S-adenosyl-L-methionine-dependent methyltransferases"/>
    <property type="match status" value="1"/>
</dbReference>
<reference evidence="2" key="1">
    <citation type="journal article" date="2019" name="Int. J. Syst. Evol. Microbiol.">
        <title>The Global Catalogue of Microorganisms (GCM) 10K type strain sequencing project: providing services to taxonomists for standard genome sequencing and annotation.</title>
        <authorList>
            <consortium name="The Broad Institute Genomics Platform"/>
            <consortium name="The Broad Institute Genome Sequencing Center for Infectious Disease"/>
            <person name="Wu L."/>
            <person name="Ma J."/>
        </authorList>
    </citation>
    <scope>NUCLEOTIDE SEQUENCE [LARGE SCALE GENOMIC DNA]</scope>
    <source>
        <strain evidence="2">CGMCC 4.7329</strain>
    </source>
</reference>
<dbReference type="RefSeq" id="WP_189034107.1">
    <property type="nucleotide sequence ID" value="NZ_BMNE01000010.1"/>
</dbReference>
<evidence type="ECO:0008006" key="3">
    <source>
        <dbReference type="Google" id="ProtNLM"/>
    </source>
</evidence>
<protein>
    <recommendedName>
        <fullName evidence="3">Methyltransferase</fullName>
    </recommendedName>
</protein>
<dbReference type="Gene3D" id="3.40.50.150">
    <property type="entry name" value="Vaccinia Virus protein VP39"/>
    <property type="match status" value="1"/>
</dbReference>
<dbReference type="InterPro" id="IPR029063">
    <property type="entry name" value="SAM-dependent_MTases_sf"/>
</dbReference>
<dbReference type="Proteomes" id="UP000658127">
    <property type="component" value="Unassembled WGS sequence"/>
</dbReference>
<gene>
    <name evidence="1" type="ORF">GCM10011610_62960</name>
</gene>
<name>A0ABQ2L1M2_9NOCA</name>
<sequence>MGRFLPPSQRCRYLPISALDLTWLDHVDPAHGVFVTAQGLFMYFEPDDVRRLVAAILERFPGVELMFDTIPPWFSRKTMRGFRKTPDYLAPPMPWGVQRSKIAALLRSWSPAVEEVTVSSYGPSHGPLATTLPLFAALPILRDIPPAIVRVRSR</sequence>
<comment type="caution">
    <text evidence="1">The sequence shown here is derived from an EMBL/GenBank/DDBJ whole genome shotgun (WGS) entry which is preliminary data.</text>
</comment>